<dbReference type="InterPro" id="IPR036513">
    <property type="entry name" value="STAS_dom_sf"/>
</dbReference>
<dbReference type="Proteomes" id="UP001500928">
    <property type="component" value="Unassembled WGS sequence"/>
</dbReference>
<gene>
    <name evidence="1" type="ORF">GCM10023200_25530</name>
</gene>
<evidence type="ECO:0008006" key="3">
    <source>
        <dbReference type="Google" id="ProtNLM"/>
    </source>
</evidence>
<keyword evidence="2" id="KW-1185">Reference proteome</keyword>
<dbReference type="EMBL" id="BAABHO010000017">
    <property type="protein sequence ID" value="GAA4789655.1"/>
    <property type="molecule type" value="Genomic_DNA"/>
</dbReference>
<dbReference type="Gene3D" id="3.30.750.24">
    <property type="entry name" value="STAS domain"/>
    <property type="match status" value="1"/>
</dbReference>
<dbReference type="RefSeq" id="WP_345414858.1">
    <property type="nucleotide sequence ID" value="NZ_BAABHO010000017.1"/>
</dbReference>
<organism evidence="1 2">
    <name type="scientific">Actinomycetospora chlora</name>
    <dbReference type="NCBI Taxonomy" id="663608"/>
    <lineage>
        <taxon>Bacteria</taxon>
        <taxon>Bacillati</taxon>
        <taxon>Actinomycetota</taxon>
        <taxon>Actinomycetes</taxon>
        <taxon>Pseudonocardiales</taxon>
        <taxon>Pseudonocardiaceae</taxon>
        <taxon>Actinomycetospora</taxon>
    </lineage>
</organism>
<name>A0ABP9B2Q9_9PSEU</name>
<evidence type="ECO:0000313" key="2">
    <source>
        <dbReference type="Proteomes" id="UP001500928"/>
    </source>
</evidence>
<comment type="caution">
    <text evidence="1">The sequence shown here is derived from an EMBL/GenBank/DDBJ whole genome shotgun (WGS) entry which is preliminary data.</text>
</comment>
<proteinExistence type="predicted"/>
<sequence>MTPSAGEASFRLRTVYGAPRPVLVLTATGVVDRTNDVDLFDQLDRAATIAASSLHTDDHGWHTVAGAIVLDLRGVILFSSRTIRVLSRRRDVRGRPLRVVAADHSAVALQIEVLHLDGCFARYTDIADAVLADAA</sequence>
<protein>
    <recommendedName>
        <fullName evidence="3">Anti-anti-sigma factor</fullName>
    </recommendedName>
</protein>
<accession>A0ABP9B2Q9</accession>
<evidence type="ECO:0000313" key="1">
    <source>
        <dbReference type="EMBL" id="GAA4789655.1"/>
    </source>
</evidence>
<reference evidence="2" key="1">
    <citation type="journal article" date="2019" name="Int. J. Syst. Evol. Microbiol.">
        <title>The Global Catalogue of Microorganisms (GCM) 10K type strain sequencing project: providing services to taxonomists for standard genome sequencing and annotation.</title>
        <authorList>
            <consortium name="The Broad Institute Genomics Platform"/>
            <consortium name="The Broad Institute Genome Sequencing Center for Infectious Disease"/>
            <person name="Wu L."/>
            <person name="Ma J."/>
        </authorList>
    </citation>
    <scope>NUCLEOTIDE SEQUENCE [LARGE SCALE GENOMIC DNA]</scope>
    <source>
        <strain evidence="2">JCM 17979</strain>
    </source>
</reference>